<dbReference type="Gene3D" id="3.90.550.10">
    <property type="entry name" value="Spore Coat Polysaccharide Biosynthesis Protein SpsA, Chain A"/>
    <property type="match status" value="1"/>
</dbReference>
<evidence type="ECO:0000313" key="7">
    <source>
        <dbReference type="Proteomes" id="UP000031419"/>
    </source>
</evidence>
<organism evidence="6 7">
    <name type="scientific">Saccharopolyspora rectivirgula</name>
    <dbReference type="NCBI Taxonomy" id="28042"/>
    <lineage>
        <taxon>Bacteria</taxon>
        <taxon>Bacillati</taxon>
        <taxon>Actinomycetota</taxon>
        <taxon>Actinomycetes</taxon>
        <taxon>Pseudonocardiales</taxon>
        <taxon>Pseudonocardiaceae</taxon>
        <taxon>Saccharopolyspora</taxon>
    </lineage>
</organism>
<evidence type="ECO:0000313" key="6">
    <source>
        <dbReference type="EMBL" id="KEI45814.1"/>
    </source>
</evidence>
<dbReference type="AlphaFoldDB" id="A0A073BDG6"/>
<dbReference type="EMBL" id="JNVU01000009">
    <property type="protein sequence ID" value="KEI45814.1"/>
    <property type="molecule type" value="Genomic_DNA"/>
</dbReference>
<name>A0A073BDG6_9PSEU</name>
<protein>
    <submittedName>
        <fullName evidence="6">Glycosyl transferase</fullName>
    </submittedName>
</protein>
<keyword evidence="4 6" id="KW-0808">Transferase</keyword>
<dbReference type="GO" id="GO:0016757">
    <property type="term" value="F:glycosyltransferase activity"/>
    <property type="evidence" value="ECO:0007669"/>
    <property type="project" value="UniProtKB-KW"/>
</dbReference>
<sequence length="288" mass="32094">MTHNRRSEVLRTLAHMTSLPDGAPTIVVDNGSQDGTPERIRAEFPGVELIALGRNAGAQARNLAVERITTPYVTFCDDDTRWQPGSITRAVDLLDAHPGIAAVMGCCLVEPELREDPLTPELRASPIPAPSWLPGPALASVMAACSTFRVQAFRQVGGFSTRMWLGGEEELLALDLLSRGWWLCWRDDIFIQHAPSPVRDARRRRQLGIRNTLWTTWLRRPLSSALRRSATVLAGAPKDRCTAAAVTEALRELPSIVKERHVVPEEVERWLRLLEEPQRTSSARRYVG</sequence>
<dbReference type="STRING" id="28042.GU90_02750"/>
<evidence type="ECO:0000256" key="2">
    <source>
        <dbReference type="ARBA" id="ARBA00006739"/>
    </source>
</evidence>
<accession>A0A073BDG6</accession>
<dbReference type="eggNOG" id="COG1216">
    <property type="taxonomic scope" value="Bacteria"/>
</dbReference>
<dbReference type="PANTHER" id="PTHR43179">
    <property type="entry name" value="RHAMNOSYLTRANSFERASE WBBL"/>
    <property type="match status" value="1"/>
</dbReference>
<evidence type="ECO:0000256" key="1">
    <source>
        <dbReference type="ARBA" id="ARBA00004776"/>
    </source>
</evidence>
<comment type="pathway">
    <text evidence="1">Cell wall biogenesis; cell wall polysaccharide biosynthesis.</text>
</comment>
<dbReference type="Pfam" id="PF00535">
    <property type="entry name" value="Glycos_transf_2"/>
    <property type="match status" value="1"/>
</dbReference>
<evidence type="ECO:0000259" key="5">
    <source>
        <dbReference type="Pfam" id="PF00535"/>
    </source>
</evidence>
<comment type="similarity">
    <text evidence="2">Belongs to the glycosyltransferase 2 family.</text>
</comment>
<feature type="domain" description="Glycosyltransferase 2-like" evidence="5">
    <location>
        <begin position="2"/>
        <end position="153"/>
    </location>
</feature>
<evidence type="ECO:0000256" key="4">
    <source>
        <dbReference type="ARBA" id="ARBA00022679"/>
    </source>
</evidence>
<keyword evidence="3" id="KW-0328">Glycosyltransferase</keyword>
<keyword evidence="7" id="KW-1185">Reference proteome</keyword>
<dbReference type="RefSeq" id="WP_029721312.1">
    <property type="nucleotide sequence ID" value="NZ_JAJUIW010000002.1"/>
</dbReference>
<gene>
    <name evidence="6" type="ORF">GU90_02750</name>
</gene>
<proteinExistence type="inferred from homology"/>
<dbReference type="InterPro" id="IPR001173">
    <property type="entry name" value="Glyco_trans_2-like"/>
</dbReference>
<evidence type="ECO:0000256" key="3">
    <source>
        <dbReference type="ARBA" id="ARBA00022676"/>
    </source>
</evidence>
<reference evidence="6 7" key="1">
    <citation type="submission" date="2014-06" db="EMBL/GenBank/DDBJ databases">
        <title>Saccharopolyspora rectivirgula DSM-43113 Genome sequencing.</title>
        <authorList>
            <person name="Barrera C."/>
            <person name="Millon L."/>
            <person name="Rognon B."/>
            <person name="Zaugg C."/>
            <person name="Monod M."/>
        </authorList>
    </citation>
    <scope>NUCLEOTIDE SEQUENCE [LARGE SCALE GENOMIC DNA]</scope>
    <source>
        <strain evidence="6 7">DSM 43113</strain>
    </source>
</reference>
<dbReference type="InterPro" id="IPR029044">
    <property type="entry name" value="Nucleotide-diphossugar_trans"/>
</dbReference>
<dbReference type="SUPFAM" id="SSF53448">
    <property type="entry name" value="Nucleotide-diphospho-sugar transferases"/>
    <property type="match status" value="1"/>
</dbReference>
<dbReference type="Proteomes" id="UP000031419">
    <property type="component" value="Unassembled WGS sequence"/>
</dbReference>
<dbReference type="PANTHER" id="PTHR43179:SF12">
    <property type="entry name" value="GALACTOFURANOSYLTRANSFERASE GLFT2"/>
    <property type="match status" value="1"/>
</dbReference>
<comment type="caution">
    <text evidence="6">The sequence shown here is derived from an EMBL/GenBank/DDBJ whole genome shotgun (WGS) entry which is preliminary data.</text>
</comment>